<dbReference type="Pfam" id="PF12900">
    <property type="entry name" value="Pyridox_ox_2"/>
    <property type="match status" value="1"/>
</dbReference>
<organism evidence="1 2">
    <name type="scientific">Bacteroides graminisolvens DSM 19988 = JCM 15093</name>
    <dbReference type="NCBI Taxonomy" id="1121097"/>
    <lineage>
        <taxon>Bacteria</taxon>
        <taxon>Pseudomonadati</taxon>
        <taxon>Bacteroidota</taxon>
        <taxon>Bacteroidia</taxon>
        <taxon>Bacteroidales</taxon>
        <taxon>Bacteroidaceae</taxon>
        <taxon>Bacteroides</taxon>
    </lineage>
</organism>
<keyword evidence="2" id="KW-1185">Reference proteome</keyword>
<accession>A0A069D763</accession>
<protein>
    <submittedName>
        <fullName evidence="1">Pyridoxamine 5'-phosphate oxidase-related, FMN-binding</fullName>
    </submittedName>
</protein>
<name>A0A069D763_9BACE</name>
<dbReference type="eggNOG" id="COG3467">
    <property type="taxonomic scope" value="Bacteria"/>
</dbReference>
<gene>
    <name evidence="1" type="ORF">JCM15093_3596</name>
</gene>
<evidence type="ECO:0000313" key="2">
    <source>
        <dbReference type="Proteomes" id="UP000027601"/>
    </source>
</evidence>
<sequence length="192" mass="21685">MLYLHSSSSNDKNRLKIIEINMRKISREMDSQWALDIMRKAPYITVSFTRPDDTAYGVPLSLASKDDNVWYFHCAPDGDKLDAIAVNPEVCLSAVTKCQPTVGPKDGTFTLQYRSAIAFGKAEIVTDNDEKILALRLISQRFLPKHMDAFDAAVERSLHRTAVVKITLLAPPTGKRKQYDKNGDEMKYGRME</sequence>
<dbReference type="PANTHER" id="PTHR34071:SF2">
    <property type="entry name" value="FLAVIN-NUCLEOTIDE-BINDING PROTEIN"/>
    <property type="match status" value="1"/>
</dbReference>
<dbReference type="STRING" id="1121097.GCA_000428125_03111"/>
<dbReference type="AlphaFoldDB" id="A0A069D763"/>
<dbReference type="SUPFAM" id="SSF50475">
    <property type="entry name" value="FMN-binding split barrel"/>
    <property type="match status" value="1"/>
</dbReference>
<dbReference type="InterPro" id="IPR012349">
    <property type="entry name" value="Split_barrel_FMN-bd"/>
</dbReference>
<comment type="caution">
    <text evidence="1">The sequence shown here is derived from an EMBL/GenBank/DDBJ whole genome shotgun (WGS) entry which is preliminary data.</text>
</comment>
<reference evidence="1 2" key="1">
    <citation type="journal article" date="2015" name="Microbes Environ.">
        <title>Distribution and evolution of nitrogen fixation genes in the phylum bacteroidetes.</title>
        <authorList>
            <person name="Inoue J."/>
            <person name="Oshima K."/>
            <person name="Suda W."/>
            <person name="Sakamoto M."/>
            <person name="Iino T."/>
            <person name="Noda S."/>
            <person name="Hongoh Y."/>
            <person name="Hattori M."/>
            <person name="Ohkuma M."/>
        </authorList>
    </citation>
    <scope>NUCLEOTIDE SEQUENCE [LARGE SCALE GENOMIC DNA]</scope>
    <source>
        <strain evidence="1 2">JCM 15093</strain>
    </source>
</reference>
<dbReference type="EMBL" id="BAJS01000052">
    <property type="protein sequence ID" value="GAK38257.1"/>
    <property type="molecule type" value="Genomic_DNA"/>
</dbReference>
<dbReference type="InterPro" id="IPR024747">
    <property type="entry name" value="Pyridox_Oxase-rel"/>
</dbReference>
<evidence type="ECO:0000313" key="1">
    <source>
        <dbReference type="EMBL" id="GAK38257.1"/>
    </source>
</evidence>
<proteinExistence type="predicted"/>
<dbReference type="PANTHER" id="PTHR34071">
    <property type="entry name" value="5-NITROIMIDAZOLE ANTIBIOTICS RESISTANCE PROTEIN, NIMA-FAMILY-RELATED PROTEIN-RELATED"/>
    <property type="match status" value="1"/>
</dbReference>
<dbReference type="Gene3D" id="2.30.110.10">
    <property type="entry name" value="Electron Transport, Fmn-binding Protein, Chain A"/>
    <property type="match status" value="1"/>
</dbReference>
<dbReference type="Proteomes" id="UP000027601">
    <property type="component" value="Unassembled WGS sequence"/>
</dbReference>